<accession>A0A6J1M9B5</accession>
<proteinExistence type="predicted"/>
<feature type="signal peptide" evidence="2">
    <location>
        <begin position="1"/>
        <end position="19"/>
    </location>
</feature>
<dbReference type="Proteomes" id="UP000504633">
    <property type="component" value="Unplaced"/>
</dbReference>
<gene>
    <name evidence="5" type="primary">LOC111603506</name>
</gene>
<dbReference type="Pfam" id="PF00147">
    <property type="entry name" value="Fibrinogen_C"/>
    <property type="match status" value="1"/>
</dbReference>
<dbReference type="Gene3D" id="3.90.215.10">
    <property type="entry name" value="Gamma Fibrinogen, chain A, domain 1"/>
    <property type="match status" value="1"/>
</dbReference>
<dbReference type="InterPro" id="IPR036056">
    <property type="entry name" value="Fibrinogen-like_C"/>
</dbReference>
<organism evidence="4 5">
    <name type="scientific">Drosophila hydei</name>
    <name type="common">Fruit fly</name>
    <dbReference type="NCBI Taxonomy" id="7224"/>
    <lineage>
        <taxon>Eukaryota</taxon>
        <taxon>Metazoa</taxon>
        <taxon>Ecdysozoa</taxon>
        <taxon>Arthropoda</taxon>
        <taxon>Hexapoda</taxon>
        <taxon>Insecta</taxon>
        <taxon>Pterygota</taxon>
        <taxon>Neoptera</taxon>
        <taxon>Endopterygota</taxon>
        <taxon>Diptera</taxon>
        <taxon>Brachycera</taxon>
        <taxon>Muscomorpha</taxon>
        <taxon>Ephydroidea</taxon>
        <taxon>Drosophilidae</taxon>
        <taxon>Drosophila</taxon>
    </lineage>
</organism>
<dbReference type="SMART" id="SM00186">
    <property type="entry name" value="FBG"/>
    <property type="match status" value="1"/>
</dbReference>
<keyword evidence="4" id="KW-1185">Reference proteome</keyword>
<dbReference type="InterPro" id="IPR002181">
    <property type="entry name" value="Fibrinogen_a/b/g_C_dom"/>
</dbReference>
<evidence type="ECO:0000256" key="1">
    <source>
        <dbReference type="SAM" id="Coils"/>
    </source>
</evidence>
<keyword evidence="1" id="KW-0175">Coiled coil</keyword>
<dbReference type="RefSeq" id="XP_023176883.2">
    <property type="nucleotide sequence ID" value="XM_023321115.2"/>
</dbReference>
<feature type="domain" description="Fibrinogen C-terminal" evidence="3">
    <location>
        <begin position="110"/>
        <end position="318"/>
    </location>
</feature>
<evidence type="ECO:0000313" key="4">
    <source>
        <dbReference type="Proteomes" id="UP000504633"/>
    </source>
</evidence>
<name>A0A6J1M9B5_DROHY</name>
<feature type="coiled-coil region" evidence="1">
    <location>
        <begin position="22"/>
        <end position="66"/>
    </location>
</feature>
<dbReference type="GeneID" id="111603506"/>
<dbReference type="PROSITE" id="PS51406">
    <property type="entry name" value="FIBRINOGEN_C_2"/>
    <property type="match status" value="1"/>
</dbReference>
<dbReference type="SUPFAM" id="SSF56496">
    <property type="entry name" value="Fibrinogen C-terminal domain-like"/>
    <property type="match status" value="1"/>
</dbReference>
<reference evidence="5" key="1">
    <citation type="submission" date="2025-08" db="UniProtKB">
        <authorList>
            <consortium name="RefSeq"/>
        </authorList>
    </citation>
    <scope>IDENTIFICATION</scope>
    <source>
        <strain evidence="5">15085-1641.00</strain>
        <tissue evidence="5">Whole body</tissue>
    </source>
</reference>
<dbReference type="KEGG" id="dhe:111603506"/>
<dbReference type="InterPro" id="IPR050373">
    <property type="entry name" value="Fibrinogen_C-term_domain"/>
</dbReference>
<dbReference type="InterPro" id="IPR014716">
    <property type="entry name" value="Fibrinogen_a/b/g_C_1"/>
</dbReference>
<dbReference type="PANTHER" id="PTHR19143:SF327">
    <property type="entry name" value="FI21813P1-RELATED"/>
    <property type="match status" value="1"/>
</dbReference>
<evidence type="ECO:0000256" key="2">
    <source>
        <dbReference type="SAM" id="SignalP"/>
    </source>
</evidence>
<dbReference type="OMA" id="HGGYWYI"/>
<evidence type="ECO:0000259" key="3">
    <source>
        <dbReference type="PROSITE" id="PS51406"/>
    </source>
</evidence>
<feature type="chain" id="PRO_5026870943" evidence="2">
    <location>
        <begin position="20"/>
        <end position="319"/>
    </location>
</feature>
<protein>
    <submittedName>
        <fullName evidence="5">Ficolin-1-like</fullName>
    </submittedName>
</protein>
<sequence>MYFILIFIILGTLHGSIKAETVEELQARLHALEQENNRLKTENVKLESAAAESAKKNKEIESLEKAKDACSNPKSTNVDDGLALAIYLRTHYRKLRTESGYKRLIQCTHSLSSPAMHSCVPFKEFTGIKIIALPGEKPFSVWCDSTTAGSGWLVIQNRFDGSENFARTWAEYRDGFGQLDKEFFLGLEHIYKLTNYQRFELFVEAVAYNGKVDWARYDDFLIGNEDESYMLKRVGSYAGTADVLSRNVYSKFSTFDMESNPNNYSHVYHGGYWYIINSLQSSNLNGEYLRSPTHSKFGMHWATGESEKAVKMMIRPQFA</sequence>
<keyword evidence="2" id="KW-0732">Signal</keyword>
<dbReference type="CDD" id="cd00087">
    <property type="entry name" value="FReD"/>
    <property type="match status" value="1"/>
</dbReference>
<dbReference type="AlphaFoldDB" id="A0A6J1M9B5"/>
<dbReference type="OrthoDB" id="6145874at2759"/>
<dbReference type="GO" id="GO:0005615">
    <property type="term" value="C:extracellular space"/>
    <property type="evidence" value="ECO:0007669"/>
    <property type="project" value="TreeGrafter"/>
</dbReference>
<evidence type="ECO:0000313" key="5">
    <source>
        <dbReference type="RefSeq" id="XP_023176883.2"/>
    </source>
</evidence>
<dbReference type="PANTHER" id="PTHR19143">
    <property type="entry name" value="FIBRINOGEN/TENASCIN/ANGIOPOEITIN"/>
    <property type="match status" value="1"/>
</dbReference>